<feature type="compositionally biased region" description="Polar residues" evidence="1">
    <location>
        <begin position="687"/>
        <end position="696"/>
    </location>
</feature>
<feature type="compositionally biased region" description="Low complexity" evidence="1">
    <location>
        <begin position="120"/>
        <end position="130"/>
    </location>
</feature>
<evidence type="ECO:0000313" key="2">
    <source>
        <dbReference type="EMBL" id="VDM35562.1"/>
    </source>
</evidence>
<accession>A0A3P7HLJ9</accession>
<keyword evidence="3" id="KW-1185">Reference proteome</keyword>
<feature type="compositionally biased region" description="Polar residues" evidence="1">
    <location>
        <begin position="511"/>
        <end position="526"/>
    </location>
</feature>
<feature type="compositionally biased region" description="Low complexity" evidence="1">
    <location>
        <begin position="527"/>
        <end position="539"/>
    </location>
</feature>
<evidence type="ECO:0000313" key="3">
    <source>
        <dbReference type="Proteomes" id="UP000274429"/>
    </source>
</evidence>
<organism evidence="2 3">
    <name type="scientific">Hydatigena taeniaeformis</name>
    <name type="common">Feline tapeworm</name>
    <name type="synonym">Taenia taeniaeformis</name>
    <dbReference type="NCBI Taxonomy" id="6205"/>
    <lineage>
        <taxon>Eukaryota</taxon>
        <taxon>Metazoa</taxon>
        <taxon>Spiralia</taxon>
        <taxon>Lophotrochozoa</taxon>
        <taxon>Platyhelminthes</taxon>
        <taxon>Cestoda</taxon>
        <taxon>Eucestoda</taxon>
        <taxon>Cyclophyllidea</taxon>
        <taxon>Taeniidae</taxon>
        <taxon>Hydatigera</taxon>
    </lineage>
</organism>
<sequence>MEACDRPPGEQGDGEDRNKEEPPTTRSSKSREDNWLAEVMRRIERMEKKHKKPTEKKPKLEKVDSESVESRSELHPLKPLSPDQHEEKGQMEVKKPTSLKSDEALKEESSVVPRKTTRKSVPSVSVGSHPPTTPLSREDRWMQWQIQRIAEMESSDAPVGDHLQQQSSSGSVRHRRRGSGGAKSSLSRHSPQKKDTLDHDTSAAGGEAECSLIVYRRREQDPMAKFSRSRTGHHHRQQQNCLNRSYSLVESFVDEDLPAGGELLDDHSGVVGNTGSSNVNDVRCSITLASVGPSSPPKPSKKRWLSQALMEVDQQHQQNPPGRTTPSPVDSITPPDSAFNPLNFQNQRALNPKKRIISQLEEAMAQHQQSPSPLNYHIEVSPSSDAPTPASRLPLKKRQSEEDAAGDESRPGTPGKSKPEKVRMSLSEYRRRRGLSTASVESTGANKSQALPPMTDFASPSTPPGSPAVDLKRLGPSSVSLVPPTSGFPLGGPRTPSEPPSDEEEGKRLDVSSSATSIPFINRSHQPPSLSAPASLPSPIRGTVERFHDSFSVDSPEKPRASPPPHRPPGGCDRHLSGHAQRRASPPPPPLLGSASDSATPPVSPTACYPPPVERVLRRDREILQWQMERKHQNFQQSTGRLQHSSHTSSSSVTHLEVNHARSYSISTPPQQSASRTHVYPNLTQSLASAPPTTAFNHHDMESIQETLRRKQEHLRAQLRDLQKATASGSG</sequence>
<feature type="compositionally biased region" description="Basic and acidic residues" evidence="1">
    <location>
        <begin position="697"/>
        <end position="709"/>
    </location>
</feature>
<feature type="region of interest" description="Disordered" evidence="1">
    <location>
        <begin position="687"/>
        <end position="709"/>
    </location>
</feature>
<protein>
    <submittedName>
        <fullName evidence="2">Uncharacterized protein</fullName>
    </submittedName>
</protein>
<feature type="compositionally biased region" description="Polar residues" evidence="1">
    <location>
        <begin position="436"/>
        <end position="449"/>
    </location>
</feature>
<feature type="compositionally biased region" description="Basic and acidic residues" evidence="1">
    <location>
        <begin position="83"/>
        <end position="109"/>
    </location>
</feature>
<proteinExistence type="predicted"/>
<feature type="compositionally biased region" description="Basic and acidic residues" evidence="1">
    <location>
        <begin position="1"/>
        <end position="47"/>
    </location>
</feature>
<feature type="compositionally biased region" description="Pro residues" evidence="1">
    <location>
        <begin position="602"/>
        <end position="613"/>
    </location>
</feature>
<dbReference type="EMBL" id="UYWX01021898">
    <property type="protein sequence ID" value="VDM35562.1"/>
    <property type="molecule type" value="Genomic_DNA"/>
</dbReference>
<feature type="region of interest" description="Disordered" evidence="1">
    <location>
        <begin position="1"/>
        <end position="207"/>
    </location>
</feature>
<evidence type="ECO:0000256" key="1">
    <source>
        <dbReference type="SAM" id="MobiDB-lite"/>
    </source>
</evidence>
<feature type="region of interest" description="Disordered" evidence="1">
    <location>
        <begin position="312"/>
        <end position="349"/>
    </location>
</feature>
<feature type="compositionally biased region" description="Basic and acidic residues" evidence="1">
    <location>
        <begin position="192"/>
        <end position="201"/>
    </location>
</feature>
<feature type="compositionally biased region" description="Basic and acidic residues" evidence="1">
    <location>
        <begin position="543"/>
        <end position="560"/>
    </location>
</feature>
<name>A0A3P7HLJ9_HYDTA</name>
<feature type="compositionally biased region" description="Basic and acidic residues" evidence="1">
    <location>
        <begin position="55"/>
        <end position="76"/>
    </location>
</feature>
<dbReference type="OrthoDB" id="6288860at2759"/>
<feature type="compositionally biased region" description="Polar residues" evidence="1">
    <location>
        <begin position="315"/>
        <end position="330"/>
    </location>
</feature>
<dbReference type="AlphaFoldDB" id="A0A3P7HLJ9"/>
<feature type="region of interest" description="Disordered" evidence="1">
    <location>
        <begin position="362"/>
        <end position="614"/>
    </location>
</feature>
<gene>
    <name evidence="2" type="ORF">TTAC_LOCUS10582</name>
</gene>
<dbReference type="Proteomes" id="UP000274429">
    <property type="component" value="Unassembled WGS sequence"/>
</dbReference>
<reference evidence="2 3" key="1">
    <citation type="submission" date="2018-11" db="EMBL/GenBank/DDBJ databases">
        <authorList>
            <consortium name="Pathogen Informatics"/>
        </authorList>
    </citation>
    <scope>NUCLEOTIDE SEQUENCE [LARGE SCALE GENOMIC DNA]</scope>
</reference>
<feature type="compositionally biased region" description="Polar residues" evidence="1">
    <location>
        <begin position="340"/>
        <end position="349"/>
    </location>
</feature>